<dbReference type="GeneID" id="114325342"/>
<accession>A0A6P7F6Y9</accession>
<dbReference type="Pfam" id="PF15963">
    <property type="entry name" value="Myb_DNA-bind_7"/>
    <property type="match status" value="1"/>
</dbReference>
<evidence type="ECO:0000256" key="3">
    <source>
        <dbReference type="SAM" id="MobiDB-lite"/>
    </source>
</evidence>
<evidence type="ECO:0000256" key="2">
    <source>
        <dbReference type="SAM" id="Coils"/>
    </source>
</evidence>
<comment type="subcellular location">
    <subcellularLocation>
        <location evidence="1">Nucleus</location>
    </subcellularLocation>
</comment>
<feature type="region of interest" description="Disordered" evidence="3">
    <location>
        <begin position="613"/>
        <end position="679"/>
    </location>
</feature>
<reference evidence="5" key="2">
    <citation type="submission" date="2025-05" db="UniProtKB">
        <authorList>
            <consortium name="EnsemblMetazoa"/>
        </authorList>
    </citation>
    <scope>IDENTIFICATION</scope>
</reference>
<reference evidence="7" key="1">
    <citation type="submission" date="2025-04" db="UniProtKB">
        <authorList>
            <consortium name="RefSeq"/>
        </authorList>
    </citation>
    <scope>IDENTIFICATION</scope>
    <source>
        <tissue evidence="7">Whole insect</tissue>
    </source>
</reference>
<keyword evidence="2" id="KW-0175">Coiled coil</keyword>
<feature type="compositionally biased region" description="Basic and acidic residues" evidence="3">
    <location>
        <begin position="36"/>
        <end position="47"/>
    </location>
</feature>
<evidence type="ECO:0000313" key="6">
    <source>
        <dbReference type="Proteomes" id="UP001652700"/>
    </source>
</evidence>
<dbReference type="GO" id="GO:0005634">
    <property type="term" value="C:nucleus"/>
    <property type="evidence" value="ECO:0007669"/>
    <property type="project" value="UniProtKB-SubCell"/>
</dbReference>
<dbReference type="Gene3D" id="1.20.58.1880">
    <property type="match status" value="1"/>
</dbReference>
<feature type="compositionally biased region" description="Polar residues" evidence="3">
    <location>
        <begin position="49"/>
        <end position="59"/>
    </location>
</feature>
<organism evidence="7">
    <name type="scientific">Diabrotica virgifera virgifera</name>
    <name type="common">western corn rootworm</name>
    <dbReference type="NCBI Taxonomy" id="50390"/>
    <lineage>
        <taxon>Eukaryota</taxon>
        <taxon>Metazoa</taxon>
        <taxon>Ecdysozoa</taxon>
        <taxon>Arthropoda</taxon>
        <taxon>Hexapoda</taxon>
        <taxon>Insecta</taxon>
        <taxon>Pterygota</taxon>
        <taxon>Neoptera</taxon>
        <taxon>Endopterygota</taxon>
        <taxon>Coleoptera</taxon>
        <taxon>Polyphaga</taxon>
        <taxon>Cucujiformia</taxon>
        <taxon>Chrysomeloidea</taxon>
        <taxon>Chrysomelidae</taxon>
        <taxon>Galerucinae</taxon>
        <taxon>Diabroticina</taxon>
        <taxon>Diabroticites</taxon>
        <taxon>Diabrotica</taxon>
    </lineage>
</organism>
<dbReference type="GO" id="GO:0070898">
    <property type="term" value="P:RNA polymerase III preinitiation complex assembly"/>
    <property type="evidence" value="ECO:0007669"/>
    <property type="project" value="TreeGrafter"/>
</dbReference>
<dbReference type="InterPro" id="IPR001005">
    <property type="entry name" value="SANT/Myb"/>
</dbReference>
<dbReference type="InterPro" id="IPR009057">
    <property type="entry name" value="Homeodomain-like_sf"/>
</dbReference>
<dbReference type="KEGG" id="dvv:114325342"/>
<dbReference type="InterPro" id="IPR039467">
    <property type="entry name" value="TFIIIB_B''_Myb"/>
</dbReference>
<evidence type="ECO:0000256" key="1">
    <source>
        <dbReference type="ARBA" id="ARBA00004123"/>
    </source>
</evidence>
<feature type="region of interest" description="Disordered" evidence="3">
    <location>
        <begin position="86"/>
        <end position="126"/>
    </location>
</feature>
<feature type="region of interest" description="Disordered" evidence="3">
    <location>
        <begin position="1037"/>
        <end position="1058"/>
    </location>
</feature>
<dbReference type="RefSeq" id="XP_028129200.1">
    <property type="nucleotide sequence ID" value="XM_028273399.1"/>
</dbReference>
<dbReference type="AlphaFoldDB" id="A0A6P7F6Y9"/>
<feature type="compositionally biased region" description="Polar residues" evidence="3">
    <location>
        <begin position="86"/>
        <end position="95"/>
    </location>
</feature>
<sequence>MASRRSRIKGIANIPQRRKATNEENKLNLTESEAGENEKPSENKDAPLDNSNTGNSISNDAIEINLPKPEALTQIVKETFNNGVTNIKNEAQQNSKDCDKNLTPATEPPKPATEPPKPATEPPKPTNILKRKFIKAPVSLNAIKNRKKPYQESLEKGVDTQVNETVETNKNKVLGNFEQSSNNDLACTVNKEFIKNEEVSAAHDIQNQLPKEDNIGNLFQKPVPLFSNIQHSDTEYPLPPPSPNKANRSRIKAIPRLAQRKHSFSASESEDESRKINRIRNDSVCSTTSMVAEPITECFSPQRTRDPVFTTQVKKVVARSEQTRKLAEDRIDFYRRFGAKKPERHRLKMADLIFYNPESNPMTNEENIKNNEEPMEEMVDDPNGEAVDDPIKKDITKSDEENEMPVPQIKIGPSGEIILDEQSLVVERKEVQRQREEMEKTKILDADRMKTGYGIYKKHKRTKAWSHEETIMFYTVLNTVGTDFMAVTEFFPNRSRRDVKAKFKKEEKINRHLIDKALGEPYRFDIDDLKHDIDAKIREQEELRRQKAMEAKLKEDRQKELLEIKKREIERRKLMIPKPSNNKNHADDAINVKEEIKPIAKETKEIEKTAIRKKEIPQGTEGPKVTLKKEIHHKPKPKKPRKEKQLSMKMFMSDSDADESDLATQSESDDDVILSHKPTRSGRVPKLTQRYEDEVSLNSLIKEKENSRIPKRAELKNVEPGSVMIITEDGPNGEPIYKIFMVTPEQQATPLNIPSDDVAKVIQLRKGFTAHNIMTISANATTDEEDENSVENNFTIPEDENVTTLKSCDENSVDMVSEQNVTIPADASVTTLRSRVDNDTVENVIPEQNVTIAADASVTTLKSRVDNDTVENVILEQNVTIPEDASVTNLRSRVDSDTVENDLTYDISSPQGPLHDDDLQANVGNGDINAYSENIKIIATEPIILDNPTASTVSDSVCFIGDEKSENLNESNIQISVANTEERTEKFKVLATESSVLDDSGIQENFIVLDTQQSDLPINTEIVFRVNNDGMCSKELNEDDEQPLHQAPLNNVEMSVDS</sequence>
<dbReference type="SUPFAM" id="SSF46689">
    <property type="entry name" value="Homeodomain-like"/>
    <property type="match status" value="1"/>
</dbReference>
<gene>
    <name evidence="7" type="primary">LOC114325342</name>
</gene>
<feature type="domain" description="Myb-like" evidence="4">
    <location>
        <begin position="461"/>
        <end position="509"/>
    </location>
</feature>
<dbReference type="Proteomes" id="UP001652700">
    <property type="component" value="Unplaced"/>
</dbReference>
<evidence type="ECO:0000313" key="7">
    <source>
        <dbReference type="RefSeq" id="XP_028129200.1"/>
    </source>
</evidence>
<feature type="coiled-coil region" evidence="2">
    <location>
        <begin position="526"/>
        <end position="572"/>
    </location>
</feature>
<dbReference type="PANTHER" id="PTHR22929:SF0">
    <property type="entry name" value="TRANSCRIPTION FACTOR TFIIIB COMPONENT B'' HOMOLOG"/>
    <property type="match status" value="1"/>
</dbReference>
<dbReference type="CTD" id="55814"/>
<feature type="compositionally biased region" description="Basic residues" evidence="3">
    <location>
        <begin position="630"/>
        <end position="642"/>
    </location>
</feature>
<dbReference type="OrthoDB" id="272624at2759"/>
<dbReference type="GO" id="GO:0000126">
    <property type="term" value="C:transcription factor TFIIIB complex"/>
    <property type="evidence" value="ECO:0007669"/>
    <property type="project" value="TreeGrafter"/>
</dbReference>
<proteinExistence type="predicted"/>
<dbReference type="PANTHER" id="PTHR22929">
    <property type="entry name" value="RNA POLYMERASE III TRANSCRIPTION INITIATION FACTOR B"/>
    <property type="match status" value="1"/>
</dbReference>
<name>A0A6P7F6Y9_DIAVI</name>
<feature type="compositionally biased region" description="Pro residues" evidence="3">
    <location>
        <begin position="106"/>
        <end position="125"/>
    </location>
</feature>
<dbReference type="SMART" id="SM00717">
    <property type="entry name" value="SANT"/>
    <property type="match status" value="1"/>
</dbReference>
<feature type="compositionally biased region" description="Acidic residues" evidence="3">
    <location>
        <begin position="655"/>
        <end position="672"/>
    </location>
</feature>
<feature type="compositionally biased region" description="Polar residues" evidence="3">
    <location>
        <begin position="1048"/>
        <end position="1058"/>
    </location>
</feature>
<dbReference type="InParanoid" id="A0A6P7F6Y9"/>
<dbReference type="GO" id="GO:0001156">
    <property type="term" value="F:TFIIIC-class transcription factor complex binding"/>
    <property type="evidence" value="ECO:0007669"/>
    <property type="project" value="TreeGrafter"/>
</dbReference>
<keyword evidence="6" id="KW-1185">Reference proteome</keyword>
<protein>
    <submittedName>
        <fullName evidence="7">Uncharacterized protein LOC114325342</fullName>
    </submittedName>
</protein>
<dbReference type="EnsemblMetazoa" id="XM_028273399.2">
    <property type="protein sequence ID" value="XP_028129200.1"/>
    <property type="gene ID" value="LOC114325342"/>
</dbReference>
<evidence type="ECO:0000259" key="4">
    <source>
        <dbReference type="SMART" id="SM00717"/>
    </source>
</evidence>
<feature type="region of interest" description="Disordered" evidence="3">
    <location>
        <begin position="1"/>
        <end position="62"/>
    </location>
</feature>
<evidence type="ECO:0000313" key="5">
    <source>
        <dbReference type="EnsemblMetazoa" id="XP_028129200.1"/>
    </source>
</evidence>